<keyword evidence="2" id="KW-1185">Reference proteome</keyword>
<evidence type="ECO:0000313" key="1">
    <source>
        <dbReference type="EMBL" id="KAK4706997.1"/>
    </source>
</evidence>
<organism evidence="1 2">
    <name type="scientific">Solanum pinnatisectum</name>
    <name type="common">tansyleaf nightshade</name>
    <dbReference type="NCBI Taxonomy" id="50273"/>
    <lineage>
        <taxon>Eukaryota</taxon>
        <taxon>Viridiplantae</taxon>
        <taxon>Streptophyta</taxon>
        <taxon>Embryophyta</taxon>
        <taxon>Tracheophyta</taxon>
        <taxon>Spermatophyta</taxon>
        <taxon>Magnoliopsida</taxon>
        <taxon>eudicotyledons</taxon>
        <taxon>Gunneridae</taxon>
        <taxon>Pentapetalae</taxon>
        <taxon>asterids</taxon>
        <taxon>lamiids</taxon>
        <taxon>Solanales</taxon>
        <taxon>Solanaceae</taxon>
        <taxon>Solanoideae</taxon>
        <taxon>Solaneae</taxon>
        <taxon>Solanum</taxon>
    </lineage>
</organism>
<sequence length="118" mass="13509">MQQKLAGWKTKFLNIAGRAILAKACLNDIPTHIMQYIHLPKEITKKKIDQIQRNFIWGTTSAKWKLHLIKWDTLTKGKNNGGLGMQQSEPKNKALLTKLAWRAFTNPTSLWASLLINK</sequence>
<dbReference type="PANTHER" id="PTHR33116">
    <property type="entry name" value="REVERSE TRANSCRIPTASE ZINC-BINDING DOMAIN-CONTAINING PROTEIN-RELATED-RELATED"/>
    <property type="match status" value="1"/>
</dbReference>
<dbReference type="PANTHER" id="PTHR33116:SF78">
    <property type="entry name" value="OS12G0587133 PROTEIN"/>
    <property type="match status" value="1"/>
</dbReference>
<gene>
    <name evidence="1" type="ORF">R3W88_033436</name>
</gene>
<accession>A0AAV9K198</accession>
<dbReference type="AlphaFoldDB" id="A0AAV9K198"/>
<reference evidence="1 2" key="1">
    <citation type="submission" date="2023-10" db="EMBL/GenBank/DDBJ databases">
        <title>Genome-Wide Identification Analysis in wild type Solanum Pinnatisectum Reveals Some Genes Defensing Phytophthora Infestans.</title>
        <authorList>
            <person name="Sun C."/>
        </authorList>
    </citation>
    <scope>NUCLEOTIDE SEQUENCE [LARGE SCALE GENOMIC DNA]</scope>
    <source>
        <strain evidence="1">LQN</strain>
        <tissue evidence="1">Leaf</tissue>
    </source>
</reference>
<name>A0AAV9K198_9SOLN</name>
<evidence type="ECO:0000313" key="2">
    <source>
        <dbReference type="Proteomes" id="UP001311915"/>
    </source>
</evidence>
<comment type="caution">
    <text evidence="1">The sequence shown here is derived from an EMBL/GenBank/DDBJ whole genome shotgun (WGS) entry which is preliminary data.</text>
</comment>
<dbReference type="Proteomes" id="UP001311915">
    <property type="component" value="Unassembled WGS sequence"/>
</dbReference>
<protein>
    <submittedName>
        <fullName evidence="1">Uncharacterized protein</fullName>
    </submittedName>
</protein>
<dbReference type="EMBL" id="JAWPEI010000034">
    <property type="protein sequence ID" value="KAK4706997.1"/>
    <property type="molecule type" value="Genomic_DNA"/>
</dbReference>
<proteinExistence type="predicted"/>